<comment type="caution">
    <text evidence="1">The sequence shown here is derived from an EMBL/GenBank/DDBJ whole genome shotgun (WGS) entry which is preliminary data.</text>
</comment>
<reference evidence="1" key="1">
    <citation type="submission" date="2021-01" db="EMBL/GenBank/DDBJ databases">
        <title>Whole genome shotgun sequence of Rhizocola hellebori NBRC 109834.</title>
        <authorList>
            <person name="Komaki H."/>
            <person name="Tamura T."/>
        </authorList>
    </citation>
    <scope>NUCLEOTIDE SEQUENCE</scope>
    <source>
        <strain evidence="1">NBRC 109834</strain>
    </source>
</reference>
<sequence>MLITVSGSKDFERFGAAMAKAARVDFDRELHRGLMQAGEDIADAVRRQTDHYMPSGYEQLLAARLLTKVEKAAKFKGVTVIVYAKGRSGRRDVERLNDGQLRHPVFGRERVLKAQGRYAKKRANLVNGRYKNPWSVTKIRRGFFTVPVKLEGRKALKRRGEQAIDRLFDGISKSI</sequence>
<keyword evidence="2" id="KW-1185">Reference proteome</keyword>
<evidence type="ECO:0000313" key="1">
    <source>
        <dbReference type="EMBL" id="GIH07427.1"/>
    </source>
</evidence>
<accession>A0A8J3QCE1</accession>
<dbReference type="EMBL" id="BONY01000036">
    <property type="protein sequence ID" value="GIH07427.1"/>
    <property type="molecule type" value="Genomic_DNA"/>
</dbReference>
<gene>
    <name evidence="1" type="ORF">Rhe02_54940</name>
</gene>
<dbReference type="AlphaFoldDB" id="A0A8J3QCE1"/>
<evidence type="ECO:0000313" key="2">
    <source>
        <dbReference type="Proteomes" id="UP000612899"/>
    </source>
</evidence>
<proteinExistence type="predicted"/>
<name>A0A8J3QCE1_9ACTN</name>
<dbReference type="RefSeq" id="WP_203911217.1">
    <property type="nucleotide sequence ID" value="NZ_BONY01000036.1"/>
</dbReference>
<protein>
    <submittedName>
        <fullName evidence="1">Uncharacterized protein</fullName>
    </submittedName>
</protein>
<organism evidence="1 2">
    <name type="scientific">Rhizocola hellebori</name>
    <dbReference type="NCBI Taxonomy" id="1392758"/>
    <lineage>
        <taxon>Bacteria</taxon>
        <taxon>Bacillati</taxon>
        <taxon>Actinomycetota</taxon>
        <taxon>Actinomycetes</taxon>
        <taxon>Micromonosporales</taxon>
        <taxon>Micromonosporaceae</taxon>
        <taxon>Rhizocola</taxon>
    </lineage>
</organism>
<dbReference type="Proteomes" id="UP000612899">
    <property type="component" value="Unassembled WGS sequence"/>
</dbReference>